<gene>
    <name evidence="1" type="ORF">C8R41DRAFT_906294</name>
</gene>
<proteinExistence type="predicted"/>
<protein>
    <submittedName>
        <fullName evidence="1">Uncharacterized protein</fullName>
    </submittedName>
</protein>
<evidence type="ECO:0000313" key="1">
    <source>
        <dbReference type="EMBL" id="KAJ4466591.1"/>
    </source>
</evidence>
<reference evidence="1" key="1">
    <citation type="submission" date="2022-08" db="EMBL/GenBank/DDBJ databases">
        <title>A Global Phylogenomic Analysis of the Shiitake Genus Lentinula.</title>
        <authorList>
            <consortium name="DOE Joint Genome Institute"/>
            <person name="Sierra-Patev S."/>
            <person name="Min B."/>
            <person name="Naranjo-Ortiz M."/>
            <person name="Looney B."/>
            <person name="Konkel Z."/>
            <person name="Slot J.C."/>
            <person name="Sakamoto Y."/>
            <person name="Steenwyk J.L."/>
            <person name="Rokas A."/>
            <person name="Carro J."/>
            <person name="Camarero S."/>
            <person name="Ferreira P."/>
            <person name="Molpeceres G."/>
            <person name="Ruiz-Duenas F.J."/>
            <person name="Serrano A."/>
            <person name="Henrissat B."/>
            <person name="Drula E."/>
            <person name="Hughes K.W."/>
            <person name="Mata J.L."/>
            <person name="Ishikawa N.K."/>
            <person name="Vargas-Isla R."/>
            <person name="Ushijima S."/>
            <person name="Smith C.A."/>
            <person name="Ahrendt S."/>
            <person name="Andreopoulos W."/>
            <person name="He G."/>
            <person name="Labutti K."/>
            <person name="Lipzen A."/>
            <person name="Ng V."/>
            <person name="Riley R."/>
            <person name="Sandor L."/>
            <person name="Barry K."/>
            <person name="Martinez A.T."/>
            <person name="Xiao Y."/>
            <person name="Gibbons J.G."/>
            <person name="Terashima K."/>
            <person name="Grigoriev I.V."/>
            <person name="Hibbett D.S."/>
        </authorList>
    </citation>
    <scope>NUCLEOTIDE SEQUENCE</scope>
    <source>
        <strain evidence="1">RHP3577 ss4</strain>
    </source>
</reference>
<accession>A0ABQ8V0B0</accession>
<comment type="caution">
    <text evidence="1">The sequence shown here is derived from an EMBL/GenBank/DDBJ whole genome shotgun (WGS) entry which is preliminary data.</text>
</comment>
<name>A0ABQ8V0B0_9AGAR</name>
<keyword evidence="2" id="KW-1185">Reference proteome</keyword>
<sequence>MPPRPYLRLRLSTNSKLECISKYRKTISTRYIGLLQSSGQNCAQNFRQFSSTLDEDAVAAMDISEKTNHNDMPTVDDFSYQSIPRPSRRAQIRTRVIQTAIGYDKKKWYDLRRCVRDNLAAARIDWSVPWRAQNPEQIAPVFTAVEKHFPETRRFADRWAINQIAYQYGIQRNYYRRTERDFKPDLEAEDNVPAGSIPYSIPTYKVPMKDIRQALGYDKKRWNYLRTCVRENFAVEFDWSVPWRAQKPERLARAYSAVRLRGFNILLGLRSPSLMVLIIARLKSTFQKHVASLNGGLSRQSPKCFGMPASVEADSVLAYFTNPFLPLSHFRR</sequence>
<organism evidence="1 2">
    <name type="scientific">Lentinula lateritia</name>
    <dbReference type="NCBI Taxonomy" id="40482"/>
    <lineage>
        <taxon>Eukaryota</taxon>
        <taxon>Fungi</taxon>
        <taxon>Dikarya</taxon>
        <taxon>Basidiomycota</taxon>
        <taxon>Agaricomycotina</taxon>
        <taxon>Agaricomycetes</taxon>
        <taxon>Agaricomycetidae</taxon>
        <taxon>Agaricales</taxon>
        <taxon>Marasmiineae</taxon>
        <taxon>Omphalotaceae</taxon>
        <taxon>Lentinula</taxon>
    </lineage>
</organism>
<dbReference type="Proteomes" id="UP001150217">
    <property type="component" value="Unassembled WGS sequence"/>
</dbReference>
<dbReference type="EMBL" id="JANVFT010000114">
    <property type="protein sequence ID" value="KAJ4466591.1"/>
    <property type="molecule type" value="Genomic_DNA"/>
</dbReference>
<evidence type="ECO:0000313" key="2">
    <source>
        <dbReference type="Proteomes" id="UP001150217"/>
    </source>
</evidence>